<keyword evidence="3 9" id="KW-0813">Transport</keyword>
<comment type="similarity">
    <text evidence="2 9">Belongs to the fimbrial export usher family.</text>
</comment>
<dbReference type="GO" id="GO:0015473">
    <property type="term" value="F:fimbrial usher porin activity"/>
    <property type="evidence" value="ECO:0007669"/>
    <property type="project" value="InterPro"/>
</dbReference>
<dbReference type="Proteomes" id="UP000093391">
    <property type="component" value="Chromosome"/>
</dbReference>
<evidence type="ECO:0000256" key="9">
    <source>
        <dbReference type="RuleBase" id="RU003884"/>
    </source>
</evidence>
<protein>
    <recommendedName>
        <fullName evidence="14">Fimbrial protein</fullName>
    </recommendedName>
</protein>
<evidence type="ECO:0000256" key="7">
    <source>
        <dbReference type="ARBA" id="ARBA00023136"/>
    </source>
</evidence>
<dbReference type="Pfam" id="PF13954">
    <property type="entry name" value="PapC_N"/>
    <property type="match status" value="1"/>
</dbReference>
<keyword evidence="7 9" id="KW-0472">Membrane</keyword>
<dbReference type="EMBL" id="CP016895">
    <property type="protein sequence ID" value="AOA57020.1"/>
    <property type="molecule type" value="Genomic_DNA"/>
</dbReference>
<dbReference type="Pfam" id="PF00577">
    <property type="entry name" value="Usher"/>
    <property type="match status" value="1"/>
</dbReference>
<comment type="subcellular location">
    <subcellularLocation>
        <location evidence="1 9">Cell outer membrane</location>
        <topology evidence="1 9">Multi-pass membrane protein</topology>
    </subcellularLocation>
</comment>
<dbReference type="InterPro" id="IPR043142">
    <property type="entry name" value="PapC-like_C_sf"/>
</dbReference>
<feature type="domain" description="PapC N-terminal" evidence="11">
    <location>
        <begin position="34"/>
        <end position="175"/>
    </location>
</feature>
<evidence type="ECO:0000313" key="13">
    <source>
        <dbReference type="Proteomes" id="UP000093391"/>
    </source>
</evidence>
<dbReference type="Pfam" id="PF13953">
    <property type="entry name" value="PapC_C"/>
    <property type="match status" value="1"/>
</dbReference>
<dbReference type="Gene3D" id="2.60.40.2610">
    <property type="entry name" value="Outer membrane usher protein FimD, plug domain"/>
    <property type="match status" value="1"/>
</dbReference>
<dbReference type="GO" id="GO:0009297">
    <property type="term" value="P:pilus assembly"/>
    <property type="evidence" value="ECO:0007669"/>
    <property type="project" value="InterPro"/>
</dbReference>
<evidence type="ECO:0000256" key="2">
    <source>
        <dbReference type="ARBA" id="ARBA00008064"/>
    </source>
</evidence>
<evidence type="ECO:0000313" key="12">
    <source>
        <dbReference type="EMBL" id="AOA57020.1"/>
    </source>
</evidence>
<dbReference type="InterPro" id="IPR025885">
    <property type="entry name" value="PapC_N"/>
</dbReference>
<dbReference type="InterPro" id="IPR037224">
    <property type="entry name" value="PapC_N_sf"/>
</dbReference>
<proteinExistence type="inferred from homology"/>
<dbReference type="PANTHER" id="PTHR30451:SF5">
    <property type="entry name" value="SLR0019 PROTEIN"/>
    <property type="match status" value="1"/>
</dbReference>
<dbReference type="KEGG" id="ala:BFG52_00705"/>
<dbReference type="AlphaFoldDB" id="A0A1B2LVQ8"/>
<keyword evidence="4" id="KW-1134">Transmembrane beta strand</keyword>
<evidence type="ECO:0000256" key="8">
    <source>
        <dbReference type="ARBA" id="ARBA00023237"/>
    </source>
</evidence>
<organism evidence="12 13">
    <name type="scientific">Acinetobacter larvae</name>
    <dbReference type="NCBI Taxonomy" id="1789224"/>
    <lineage>
        <taxon>Bacteria</taxon>
        <taxon>Pseudomonadati</taxon>
        <taxon>Pseudomonadota</taxon>
        <taxon>Gammaproteobacteria</taxon>
        <taxon>Moraxellales</taxon>
        <taxon>Moraxellaceae</taxon>
        <taxon>Acinetobacter</taxon>
    </lineage>
</organism>
<reference evidence="12 13" key="1">
    <citation type="submission" date="2016-08" db="EMBL/GenBank/DDBJ databases">
        <authorList>
            <person name="Seilhamer J.J."/>
        </authorList>
    </citation>
    <scope>NUCLEOTIDE SEQUENCE [LARGE SCALE GENOMIC DNA]</scope>
    <source>
        <strain evidence="12 13">BRTC-1</strain>
    </source>
</reference>
<keyword evidence="9" id="KW-1029">Fimbrium biogenesis</keyword>
<evidence type="ECO:0000259" key="11">
    <source>
        <dbReference type="Pfam" id="PF13954"/>
    </source>
</evidence>
<evidence type="ECO:0000256" key="3">
    <source>
        <dbReference type="ARBA" id="ARBA00022448"/>
    </source>
</evidence>
<feature type="domain" description="PapC-like C-terminal" evidence="10">
    <location>
        <begin position="763"/>
        <end position="815"/>
    </location>
</feature>
<dbReference type="Gene3D" id="2.60.40.2070">
    <property type="match status" value="1"/>
</dbReference>
<evidence type="ECO:0000256" key="1">
    <source>
        <dbReference type="ARBA" id="ARBA00004571"/>
    </source>
</evidence>
<dbReference type="Gene3D" id="3.10.20.410">
    <property type="match status" value="1"/>
</dbReference>
<dbReference type="SUPFAM" id="SSF141729">
    <property type="entry name" value="FimD N-terminal domain-like"/>
    <property type="match status" value="1"/>
</dbReference>
<evidence type="ECO:0000259" key="10">
    <source>
        <dbReference type="Pfam" id="PF13953"/>
    </source>
</evidence>
<dbReference type="InterPro" id="IPR025949">
    <property type="entry name" value="PapC-like_C"/>
</dbReference>
<dbReference type="InterPro" id="IPR018030">
    <property type="entry name" value="Fimbrial_membr_usher_CS"/>
</dbReference>
<keyword evidence="5 9" id="KW-0812">Transmembrane</keyword>
<evidence type="ECO:0000256" key="4">
    <source>
        <dbReference type="ARBA" id="ARBA00022452"/>
    </source>
</evidence>
<dbReference type="PROSITE" id="PS01151">
    <property type="entry name" value="FIMBRIAL_USHER"/>
    <property type="match status" value="1"/>
</dbReference>
<dbReference type="Gene3D" id="2.60.40.3110">
    <property type="match status" value="1"/>
</dbReference>
<evidence type="ECO:0000256" key="6">
    <source>
        <dbReference type="ARBA" id="ARBA00022729"/>
    </source>
</evidence>
<keyword evidence="13" id="KW-1185">Reference proteome</keyword>
<dbReference type="PANTHER" id="PTHR30451">
    <property type="entry name" value="OUTER MEMBRANE USHER PROTEIN"/>
    <property type="match status" value="1"/>
</dbReference>
<dbReference type="InterPro" id="IPR000015">
    <property type="entry name" value="Fimb_usher"/>
</dbReference>
<keyword evidence="6" id="KW-0732">Signal</keyword>
<keyword evidence="8 9" id="KW-0998">Cell outer membrane</keyword>
<name>A0A1B2LVQ8_9GAMM</name>
<accession>A0A1B2LVQ8</accession>
<evidence type="ECO:0000256" key="5">
    <source>
        <dbReference type="ARBA" id="ARBA00022692"/>
    </source>
</evidence>
<dbReference type="STRING" id="1789224.BFG52_00705"/>
<evidence type="ECO:0008006" key="14">
    <source>
        <dbReference type="Google" id="ProtNLM"/>
    </source>
</evidence>
<dbReference type="InterPro" id="IPR042186">
    <property type="entry name" value="FimD_plug_dom"/>
</dbReference>
<gene>
    <name evidence="12" type="ORF">BFG52_00705</name>
</gene>
<sequence length="835" mass="95037">MIYAILIQQSYAQESEENINHKNLTARNQQNFVFDTTSLYGVNRDIDLSIFNISHYVAPGLYNVSLTINNKESIDTTVKFDHADASSSAVLCLDPKLLNLLDLKEKLLKDLLQQENECLNIKDINPDAYYDFSLSQLKLDLYIPLVAIQQRPEGYINPKRFDQGVSSAFIAYNANMHKNDQQTQNYLNLNAGVNFAGWYFRHNGYFESTDEGDLGRYRSSQNTLYRDIDRLRSRLSLGEFYSNNLLSENLSLVGVQLASDDNMLPWSMRTYAPIIQAVANTNALVKVFQNGQKIYEKSVPAGAFELTDLNTSANGELTVEIIENGGEKRVLYFPMQLNINLLKKGLLQYNVAYGRYKIANKLTQEQVFQANLNYGLTNHLTIGSAMTFAEPYKSILVSASLNSLIGGINTTVDYSRANLYGQDRDGQRYQFKYSYFWEAQNLNINANLSRQSRDYQTANNTLSIANYDQLNDDEYRNLWNNNNLKTQYSLSLSKSFQDRRWGSFQVAFYQNTYWTDQQHYNQYTFSYGNRWHKLNYNLGVNHSQDRFDNQKNNTYYASISIPLEWRKSNLYLSSNIQRAESDAMRSDSANVNLSGTAGQDNNINFGIGINRNDYGNGQNIAYSGNMNYLHPYVNLGATLYHDEHDSQYSLSANGGVVAHRYGITATNHLNDTYTIVHVDKGRAAGVNNAWGIRLDRFGNAIYSTSSPYAYNLIQIDPELMPANMNIKSNQATVIPRQYSSTLVKFNAEISSLYVLRIQSPLGNLPMGAEVRTAAQKVIGRLAQSNQVLLDQFDPQQDHQLTVVWGDMQQNHCQIQLPRLKSNKDQALQIVPVECQ</sequence>
<dbReference type="GO" id="GO:0009279">
    <property type="term" value="C:cell outer membrane"/>
    <property type="evidence" value="ECO:0007669"/>
    <property type="project" value="UniProtKB-SubCell"/>
</dbReference>